<protein>
    <submittedName>
        <fullName evidence="2">Uncharacterized protein</fullName>
    </submittedName>
</protein>
<dbReference type="OrthoDB" id="2786563at2759"/>
<organism>
    <name type="scientific">Serpula lacrymans var. lacrymans (strain S7.9)</name>
    <name type="common">Dry rot fungus</name>
    <dbReference type="NCBI Taxonomy" id="578457"/>
    <lineage>
        <taxon>Eukaryota</taxon>
        <taxon>Fungi</taxon>
        <taxon>Dikarya</taxon>
        <taxon>Basidiomycota</taxon>
        <taxon>Agaricomycotina</taxon>
        <taxon>Agaricomycetes</taxon>
        <taxon>Agaricomycetidae</taxon>
        <taxon>Boletales</taxon>
        <taxon>Coniophorineae</taxon>
        <taxon>Serpulaceae</taxon>
        <taxon>Serpula</taxon>
    </lineage>
</organism>
<name>F8PA45_SERL9</name>
<proteinExistence type="predicted"/>
<dbReference type="GeneID" id="18813683"/>
<dbReference type="HOGENOM" id="CLU_046568_0_0_1"/>
<accession>F8PA45</accession>
<feature type="compositionally biased region" description="Polar residues" evidence="1">
    <location>
        <begin position="38"/>
        <end position="51"/>
    </location>
</feature>
<evidence type="ECO:0000256" key="1">
    <source>
        <dbReference type="SAM" id="MobiDB-lite"/>
    </source>
</evidence>
<dbReference type="AlphaFoldDB" id="F8PA45"/>
<dbReference type="RefSeq" id="XP_007323477.1">
    <property type="nucleotide sequence ID" value="XM_007323415.1"/>
</dbReference>
<feature type="region of interest" description="Disordered" evidence="1">
    <location>
        <begin position="32"/>
        <end position="57"/>
    </location>
</feature>
<gene>
    <name evidence="2" type="ORF">SERLADRAFT_418252</name>
</gene>
<reference evidence="2" key="1">
    <citation type="submission" date="2011-04" db="EMBL/GenBank/DDBJ databases">
        <title>Evolution of plant cell wall degrading machinery underlies the functional diversity of forest fungi.</title>
        <authorList>
            <consortium name="US DOE Joint Genome Institute (JGI-PGF)"/>
            <person name="Eastwood D.C."/>
            <person name="Floudas D."/>
            <person name="Binder M."/>
            <person name="Majcherczyk A."/>
            <person name="Schneider P."/>
            <person name="Aerts A."/>
            <person name="Asiegbu F.O."/>
            <person name="Baker S.E."/>
            <person name="Barry K."/>
            <person name="Bendiksby M."/>
            <person name="Blumentritt M."/>
            <person name="Coutinho P.M."/>
            <person name="Cullen D."/>
            <person name="Cullen D."/>
            <person name="Gathman A."/>
            <person name="Goodell B."/>
            <person name="Henrissat B."/>
            <person name="Ihrmark K."/>
            <person name="Kauserud H."/>
            <person name="Kohler A."/>
            <person name="LaButti K."/>
            <person name="Lapidus A."/>
            <person name="Lavin J.L."/>
            <person name="Lee Y.-H."/>
            <person name="Lindquist E."/>
            <person name="Lilly W."/>
            <person name="Lucas S."/>
            <person name="Morin E."/>
            <person name="Murat C."/>
            <person name="Oguiza J.A."/>
            <person name="Park J."/>
            <person name="Pisabarro A.G."/>
            <person name="Riley R."/>
            <person name="Rosling A."/>
            <person name="Salamov A."/>
            <person name="Schmidt O."/>
            <person name="Schmutz J."/>
            <person name="Skrede I."/>
            <person name="Stenlid J."/>
            <person name="Wiebenga A."/>
            <person name="Xie X."/>
            <person name="Kues U."/>
            <person name="Hibbett D.S."/>
            <person name="Hoffmeister D."/>
            <person name="Hogberg N."/>
            <person name="Martin F."/>
            <person name="Grigoriev I.V."/>
            <person name="Watkinson S.C."/>
        </authorList>
    </citation>
    <scope>NUCLEOTIDE SEQUENCE</scope>
    <source>
        <strain evidence="2">S7.9</strain>
    </source>
</reference>
<dbReference type="Proteomes" id="UP000008064">
    <property type="component" value="Unassembled WGS sequence"/>
</dbReference>
<sequence>MSPSTSLASFPEELLERILALCVSPPDTLPTRPDWHLSRSSPSTPQNEQTPSLPPRSRITPLLVSKSWLRIATPLFYHTVLLRTPEQASALLITLQGAPDLARAIRTIVVSGCWPCLRELLAACPLLESFDFTLDAGLMPSPNNNTANNNTANGGVPSPAVGAGAITDAVDVDAQAFCDVLEQIDLKHVTVRKPTSVYLTHPKPRYILSRLSAAVSKWSHLETAHMAFRLTDDASGTCGALATAFAHAPRLHTLRAQLPTVWNTSLLTVSANPALERIQLCTGTPGEVVVGTGMFFMEARKHKHLSDLIRAGTPMIRTRAHTMGTLATNYGVTSTPLSLSRAKNIAANLQLPSPSLASRTSSRQQGL</sequence>
<evidence type="ECO:0000313" key="2">
    <source>
        <dbReference type="EMBL" id="EGO20042.1"/>
    </source>
</evidence>
<dbReference type="KEGG" id="sla:SERLADRAFT_418252"/>
<dbReference type="EMBL" id="GL945442">
    <property type="protein sequence ID" value="EGO20042.1"/>
    <property type="molecule type" value="Genomic_DNA"/>
</dbReference>